<dbReference type="EMBL" id="JAVMIP010000014">
    <property type="protein sequence ID" value="MDS3861598.1"/>
    <property type="molecule type" value="Genomic_DNA"/>
</dbReference>
<evidence type="ECO:0000256" key="3">
    <source>
        <dbReference type="SAM" id="Phobius"/>
    </source>
</evidence>
<dbReference type="RefSeq" id="WP_322878835.1">
    <property type="nucleotide sequence ID" value="NZ_JAVMIP010000014.1"/>
</dbReference>
<name>A0AAE4JXZ7_9CYAN</name>
<accession>A0AAE4JXZ7</accession>
<keyword evidence="1" id="KW-0175">Coiled coil</keyword>
<evidence type="ECO:0000313" key="4">
    <source>
        <dbReference type="EMBL" id="MDS3861598.1"/>
    </source>
</evidence>
<dbReference type="Proteomes" id="UP001268256">
    <property type="component" value="Unassembled WGS sequence"/>
</dbReference>
<evidence type="ECO:0000256" key="1">
    <source>
        <dbReference type="SAM" id="Coils"/>
    </source>
</evidence>
<keyword evidence="5" id="KW-1185">Reference proteome</keyword>
<evidence type="ECO:0000256" key="2">
    <source>
        <dbReference type="SAM" id="MobiDB-lite"/>
    </source>
</evidence>
<keyword evidence="3" id="KW-0472">Membrane</keyword>
<organism evidence="4 5">
    <name type="scientific">Pseudocalidococcus azoricus BACA0444</name>
    <dbReference type="NCBI Taxonomy" id="2918990"/>
    <lineage>
        <taxon>Bacteria</taxon>
        <taxon>Bacillati</taxon>
        <taxon>Cyanobacteriota</taxon>
        <taxon>Cyanophyceae</taxon>
        <taxon>Acaryochloridales</taxon>
        <taxon>Thermosynechococcaceae</taxon>
        <taxon>Pseudocalidococcus</taxon>
        <taxon>Pseudocalidococcus azoricus</taxon>
    </lineage>
</organism>
<comment type="caution">
    <text evidence="4">The sequence shown here is derived from an EMBL/GenBank/DDBJ whole genome shotgun (WGS) entry which is preliminary data.</text>
</comment>
<reference evidence="5" key="1">
    <citation type="submission" date="2023-07" db="EMBL/GenBank/DDBJ databases">
        <authorList>
            <person name="Luz R."/>
            <person name="Cordeiro R."/>
            <person name="Fonseca A."/>
            <person name="Goncalves V."/>
        </authorList>
    </citation>
    <scope>NUCLEOTIDE SEQUENCE [LARGE SCALE GENOMIC DNA]</scope>
    <source>
        <strain evidence="5">BACA0444</strain>
    </source>
</reference>
<feature type="region of interest" description="Disordered" evidence="2">
    <location>
        <begin position="1"/>
        <end position="28"/>
    </location>
</feature>
<feature type="region of interest" description="Disordered" evidence="2">
    <location>
        <begin position="136"/>
        <end position="158"/>
    </location>
</feature>
<proteinExistence type="predicted"/>
<feature type="coiled-coil region" evidence="1">
    <location>
        <begin position="70"/>
        <end position="97"/>
    </location>
</feature>
<feature type="transmembrane region" description="Helical" evidence="3">
    <location>
        <begin position="49"/>
        <end position="71"/>
    </location>
</feature>
<feature type="compositionally biased region" description="Pro residues" evidence="2">
    <location>
        <begin position="141"/>
        <end position="158"/>
    </location>
</feature>
<keyword evidence="3" id="KW-1133">Transmembrane helix</keyword>
<evidence type="ECO:0000313" key="5">
    <source>
        <dbReference type="Proteomes" id="UP001268256"/>
    </source>
</evidence>
<protein>
    <submittedName>
        <fullName evidence="4">Uncharacterized protein</fullName>
    </submittedName>
</protein>
<dbReference type="AlphaFoldDB" id="A0AAE4JXZ7"/>
<gene>
    <name evidence="4" type="ORF">RIF25_12360</name>
</gene>
<keyword evidence="3" id="KW-0812">Transmembrane</keyword>
<sequence length="158" mass="17322">MKSARPPLFGDIPPMTATAPQPSPPVRPKRNLSLAAKHRQIGREIIVKVLINLGIVTAGLVALTQLLPYYLAQREKLTNLEAAQKEAQARVNQLKVHYQQDNQPQAIERIAQEDANLIRPNQRRIVWVKPGVAAHSDPAPLNSPVPQPSDSPSPPAIP</sequence>